<evidence type="ECO:0000259" key="2">
    <source>
        <dbReference type="Pfam" id="PF07859"/>
    </source>
</evidence>
<dbReference type="Proteomes" id="UP001276659">
    <property type="component" value="Unassembled WGS sequence"/>
</dbReference>
<dbReference type="Gene3D" id="3.40.50.1820">
    <property type="entry name" value="alpha/beta hydrolase"/>
    <property type="match status" value="1"/>
</dbReference>
<protein>
    <recommendedName>
        <fullName evidence="2">Alpha/beta hydrolase fold-3 domain-containing protein</fullName>
    </recommendedName>
</protein>
<keyword evidence="1" id="KW-0378">Hydrolase</keyword>
<reference evidence="3" key="1">
    <citation type="submission" date="2022-11" db="EMBL/GenBank/DDBJ databases">
        <title>Chromosomal genome sequence assembly and mating type (MAT) locus characterization of the leprose asexual lichenized fungus Lepraria neglecta (Nyl.) Erichsen.</title>
        <authorList>
            <person name="Allen J.L."/>
            <person name="Pfeffer B."/>
        </authorList>
    </citation>
    <scope>NUCLEOTIDE SEQUENCE</scope>
    <source>
        <strain evidence="3">Allen 5258</strain>
    </source>
</reference>
<feature type="domain" description="Alpha/beta hydrolase fold-3" evidence="2">
    <location>
        <begin position="6"/>
        <end position="218"/>
    </location>
</feature>
<dbReference type="InterPro" id="IPR013094">
    <property type="entry name" value="AB_hydrolase_3"/>
</dbReference>
<evidence type="ECO:0000313" key="4">
    <source>
        <dbReference type="Proteomes" id="UP001276659"/>
    </source>
</evidence>
<name>A0AAD9ZHU7_9LECA</name>
<dbReference type="GO" id="GO:0016787">
    <property type="term" value="F:hydrolase activity"/>
    <property type="evidence" value="ECO:0007669"/>
    <property type="project" value="UniProtKB-KW"/>
</dbReference>
<dbReference type="InterPro" id="IPR050300">
    <property type="entry name" value="GDXG_lipolytic_enzyme"/>
</dbReference>
<dbReference type="PANTHER" id="PTHR48081">
    <property type="entry name" value="AB HYDROLASE SUPERFAMILY PROTEIN C4A8.06C"/>
    <property type="match status" value="1"/>
</dbReference>
<dbReference type="PANTHER" id="PTHR48081:SF25">
    <property type="entry name" value="PUTATIVE (AFU_ORTHOLOGUE AFUA_3G11560)-RELATED"/>
    <property type="match status" value="1"/>
</dbReference>
<dbReference type="Pfam" id="PF07859">
    <property type="entry name" value="Abhydrolase_3"/>
    <property type="match status" value="1"/>
</dbReference>
<dbReference type="SUPFAM" id="SSF53474">
    <property type="entry name" value="alpha/beta-Hydrolases"/>
    <property type="match status" value="1"/>
</dbReference>
<dbReference type="EMBL" id="JASNWA010000003">
    <property type="protein sequence ID" value="KAK3177878.1"/>
    <property type="molecule type" value="Genomic_DNA"/>
</dbReference>
<evidence type="ECO:0000313" key="3">
    <source>
        <dbReference type="EMBL" id="KAK3177878.1"/>
    </source>
</evidence>
<organism evidence="3 4">
    <name type="scientific">Lepraria neglecta</name>
    <dbReference type="NCBI Taxonomy" id="209136"/>
    <lineage>
        <taxon>Eukaryota</taxon>
        <taxon>Fungi</taxon>
        <taxon>Dikarya</taxon>
        <taxon>Ascomycota</taxon>
        <taxon>Pezizomycotina</taxon>
        <taxon>Lecanoromycetes</taxon>
        <taxon>OSLEUM clade</taxon>
        <taxon>Lecanoromycetidae</taxon>
        <taxon>Lecanorales</taxon>
        <taxon>Lecanorineae</taxon>
        <taxon>Stereocaulaceae</taxon>
        <taxon>Lepraria</taxon>
    </lineage>
</organism>
<comment type="caution">
    <text evidence="3">The sequence shown here is derived from an EMBL/GenBank/DDBJ whole genome shotgun (WGS) entry which is preliminary data.</text>
</comment>
<keyword evidence="4" id="KW-1185">Reference proteome</keyword>
<accession>A0AAD9ZHU7</accession>
<gene>
    <name evidence="3" type="ORF">OEA41_000010</name>
</gene>
<sequence>MLTHGRCFSLKYRLSPQHAFPSALLDLLLAYLSLLHPQQAPSTYHSAIPARKLVLTGDSVGANLCLGLIQTILSLARQQSCSEPIVRWNGANVTLHLPQGVALISPWIDLTFSLPSFKENQKTDYVPDYSICWAPGFPQCSVWPTDPPRGDIYCDASCLVHPLANPAAVDDWRGCPPVLVVCGEEVASDGAKMVVQQAHSQGVRIRWREFERLPHVFMLLLGGLEHTKVAMAEWAEFCSGVVEDKDHLEPGGELIGVRDLSRKEVDLERLTDITRKAALVLMRRGMEKREVVRRDAREKPKI</sequence>
<dbReference type="InterPro" id="IPR029058">
    <property type="entry name" value="AB_hydrolase_fold"/>
</dbReference>
<evidence type="ECO:0000256" key="1">
    <source>
        <dbReference type="ARBA" id="ARBA00022801"/>
    </source>
</evidence>
<dbReference type="AlphaFoldDB" id="A0AAD9ZHU7"/>
<proteinExistence type="predicted"/>